<protein>
    <submittedName>
        <fullName evidence="1">Biotin--[acetyl-CoA-carboxylase] ligase</fullName>
        <ecNumber evidence="1">6.3.4.15</ecNumber>
    </submittedName>
</protein>
<sequence>MNDKNETPKIIRLVETDSTNNYLREQSAKARLPEGSLVIADFQTAGKGQVGNSWESEAGKNLMFSILLYPDFLPANRQFLISQIASLSVKETLEKYTDSVTVKWPNDIYWKDHKICGMLIENDLSGQHLYCSVVGIGLNINQEIFRSDAPNPISLTQITGKTYDREDVLACFLRIFFNYYFLLLQEKEEEIRAAYMAALYHGDGYYFYIDENGSFEARIHAIEPTGHLILQLRDGERRRYAFKEVTTVVPR</sequence>
<dbReference type="CDD" id="cd16442">
    <property type="entry name" value="BPL"/>
    <property type="match status" value="1"/>
</dbReference>
<dbReference type="InterPro" id="IPR004408">
    <property type="entry name" value="Biotin_CoA_COase_ligase"/>
</dbReference>
<organism evidence="1 2">
    <name type="scientific">Parabacteroides merdae</name>
    <dbReference type="NCBI Taxonomy" id="46503"/>
    <lineage>
        <taxon>Bacteria</taxon>
        <taxon>Pseudomonadati</taxon>
        <taxon>Bacteroidota</taxon>
        <taxon>Bacteroidia</taxon>
        <taxon>Bacteroidales</taxon>
        <taxon>Tannerellaceae</taxon>
        <taxon>Parabacteroides</taxon>
    </lineage>
</organism>
<dbReference type="PANTHER" id="PTHR12835">
    <property type="entry name" value="BIOTIN PROTEIN LIGASE"/>
    <property type="match status" value="1"/>
</dbReference>
<dbReference type="Proteomes" id="UP000286260">
    <property type="component" value="Unassembled WGS sequence"/>
</dbReference>
<evidence type="ECO:0000313" key="2">
    <source>
        <dbReference type="Proteomes" id="UP000286260"/>
    </source>
</evidence>
<proteinExistence type="predicted"/>
<dbReference type="PANTHER" id="PTHR12835:SF5">
    <property type="entry name" value="BIOTIN--PROTEIN LIGASE"/>
    <property type="match status" value="1"/>
</dbReference>
<dbReference type="RefSeq" id="WP_119215904.1">
    <property type="nucleotide sequence ID" value="NZ_JAQDNL010000001.1"/>
</dbReference>
<reference evidence="1 2" key="1">
    <citation type="submission" date="2018-08" db="EMBL/GenBank/DDBJ databases">
        <title>A genome reference for cultivated species of the human gut microbiota.</title>
        <authorList>
            <person name="Zou Y."/>
            <person name="Xue W."/>
            <person name="Luo G."/>
        </authorList>
    </citation>
    <scope>NUCLEOTIDE SEQUENCE [LARGE SCALE GENOMIC DNA]</scope>
    <source>
        <strain evidence="1 2">AM34-17</strain>
    </source>
</reference>
<name>A0A3R6FQU8_9BACT</name>
<dbReference type="PROSITE" id="PS51733">
    <property type="entry name" value="BPL_LPL_CATALYTIC"/>
    <property type="match status" value="1"/>
</dbReference>
<dbReference type="Gene3D" id="3.30.930.10">
    <property type="entry name" value="Bira Bifunctional Protein, Domain 2"/>
    <property type="match status" value="1"/>
</dbReference>
<comment type="caution">
    <text evidence="1">The sequence shown here is derived from an EMBL/GenBank/DDBJ whole genome shotgun (WGS) entry which is preliminary data.</text>
</comment>
<dbReference type="NCBIfam" id="TIGR00121">
    <property type="entry name" value="birA_ligase"/>
    <property type="match status" value="1"/>
</dbReference>
<dbReference type="InterPro" id="IPR004143">
    <property type="entry name" value="BPL_LPL_catalytic"/>
</dbReference>
<evidence type="ECO:0000313" key="1">
    <source>
        <dbReference type="EMBL" id="RHC88991.1"/>
    </source>
</evidence>
<gene>
    <name evidence="1" type="ORF">DW828_03425</name>
</gene>
<dbReference type="Pfam" id="PF03099">
    <property type="entry name" value="BPL_LplA_LipB"/>
    <property type="match status" value="1"/>
</dbReference>
<dbReference type="GO" id="GO:0004077">
    <property type="term" value="F:biotin--[biotin carboxyl-carrier protein] ligase activity"/>
    <property type="evidence" value="ECO:0007669"/>
    <property type="project" value="UniProtKB-EC"/>
</dbReference>
<dbReference type="SUPFAM" id="SSF55681">
    <property type="entry name" value="Class II aaRS and biotin synthetases"/>
    <property type="match status" value="1"/>
</dbReference>
<keyword evidence="1" id="KW-0436">Ligase</keyword>
<dbReference type="InterPro" id="IPR045864">
    <property type="entry name" value="aa-tRNA-synth_II/BPL/LPL"/>
</dbReference>
<accession>A0A3R6FQU8</accession>
<dbReference type="GO" id="GO:0005737">
    <property type="term" value="C:cytoplasm"/>
    <property type="evidence" value="ECO:0007669"/>
    <property type="project" value="TreeGrafter"/>
</dbReference>
<dbReference type="EC" id="6.3.4.15" evidence="1"/>
<dbReference type="EMBL" id="QSII01000003">
    <property type="protein sequence ID" value="RHC88991.1"/>
    <property type="molecule type" value="Genomic_DNA"/>
</dbReference>
<dbReference type="AlphaFoldDB" id="A0A3R6FQU8"/>